<dbReference type="PANTHER" id="PTHR31286:SF178">
    <property type="entry name" value="DUF4283 DOMAIN-CONTAINING PROTEIN"/>
    <property type="match status" value="1"/>
</dbReference>
<dbReference type="Pfam" id="PF14392">
    <property type="entry name" value="zf-CCHC_4"/>
    <property type="match status" value="1"/>
</dbReference>
<evidence type="ECO:0000313" key="2">
    <source>
        <dbReference type="EMBL" id="KAL0368285.1"/>
    </source>
</evidence>
<evidence type="ECO:0000259" key="1">
    <source>
        <dbReference type="Pfam" id="PF14392"/>
    </source>
</evidence>
<gene>
    <name evidence="2" type="ORF">Scaly_1047400</name>
</gene>
<accession>A0AAW2QK54</accession>
<dbReference type="PANTHER" id="PTHR31286">
    <property type="entry name" value="GLYCINE-RICH CELL WALL STRUCTURAL PROTEIN 1.8-LIKE"/>
    <property type="match status" value="1"/>
</dbReference>
<dbReference type="InterPro" id="IPR040256">
    <property type="entry name" value="At4g02000-like"/>
</dbReference>
<comment type="caution">
    <text evidence="2">The sequence shown here is derived from an EMBL/GenBank/DDBJ whole genome shotgun (WGS) entry which is preliminary data.</text>
</comment>
<dbReference type="InterPro" id="IPR025836">
    <property type="entry name" value="Zn_knuckle_CX2CX4HX4C"/>
</dbReference>
<protein>
    <recommendedName>
        <fullName evidence="1">Zinc knuckle CX2CX4HX4C domain-containing protein</fullName>
    </recommendedName>
</protein>
<name>A0AAW2QK54_9LAMI</name>
<dbReference type="EMBL" id="JACGWM010000006">
    <property type="protein sequence ID" value="KAL0368285.1"/>
    <property type="molecule type" value="Genomic_DNA"/>
</dbReference>
<reference evidence="2" key="1">
    <citation type="submission" date="2020-06" db="EMBL/GenBank/DDBJ databases">
        <authorList>
            <person name="Li T."/>
            <person name="Hu X."/>
            <person name="Zhang T."/>
            <person name="Song X."/>
            <person name="Zhang H."/>
            <person name="Dai N."/>
            <person name="Sheng W."/>
            <person name="Hou X."/>
            <person name="Wei L."/>
        </authorList>
    </citation>
    <scope>NUCLEOTIDE SEQUENCE</scope>
    <source>
        <strain evidence="2">KEN8</strain>
        <tissue evidence="2">Leaf</tissue>
    </source>
</reference>
<feature type="domain" description="Zinc knuckle CX2CX4HX4C" evidence="1">
    <location>
        <begin position="48"/>
        <end position="95"/>
    </location>
</feature>
<organism evidence="2">
    <name type="scientific">Sesamum calycinum</name>
    <dbReference type="NCBI Taxonomy" id="2727403"/>
    <lineage>
        <taxon>Eukaryota</taxon>
        <taxon>Viridiplantae</taxon>
        <taxon>Streptophyta</taxon>
        <taxon>Embryophyta</taxon>
        <taxon>Tracheophyta</taxon>
        <taxon>Spermatophyta</taxon>
        <taxon>Magnoliopsida</taxon>
        <taxon>eudicotyledons</taxon>
        <taxon>Gunneridae</taxon>
        <taxon>Pentapetalae</taxon>
        <taxon>asterids</taxon>
        <taxon>lamiids</taxon>
        <taxon>Lamiales</taxon>
        <taxon>Pedaliaceae</taxon>
        <taxon>Sesamum</taxon>
    </lineage>
</organism>
<dbReference type="AlphaFoldDB" id="A0AAW2QK54"/>
<proteinExistence type="predicted"/>
<reference evidence="2" key="2">
    <citation type="journal article" date="2024" name="Plant">
        <title>Genomic evolution and insights into agronomic trait innovations of Sesamum species.</title>
        <authorList>
            <person name="Miao H."/>
            <person name="Wang L."/>
            <person name="Qu L."/>
            <person name="Liu H."/>
            <person name="Sun Y."/>
            <person name="Le M."/>
            <person name="Wang Q."/>
            <person name="Wei S."/>
            <person name="Zheng Y."/>
            <person name="Lin W."/>
            <person name="Duan Y."/>
            <person name="Cao H."/>
            <person name="Xiong S."/>
            <person name="Wang X."/>
            <person name="Wei L."/>
            <person name="Li C."/>
            <person name="Ma Q."/>
            <person name="Ju M."/>
            <person name="Zhao R."/>
            <person name="Li G."/>
            <person name="Mu C."/>
            <person name="Tian Q."/>
            <person name="Mei H."/>
            <person name="Zhang T."/>
            <person name="Gao T."/>
            <person name="Zhang H."/>
        </authorList>
    </citation>
    <scope>NUCLEOTIDE SEQUENCE</scope>
    <source>
        <strain evidence="2">KEN8</strain>
    </source>
</reference>
<sequence length="144" mass="16627">MHVHDLPLSKMNLGIETLIGNKIGKFYEMDMEESGRSWGATMRIRVAINVTSPLIRALRIRTTMGEELVVSFTYERLQNLCYLCGHLRHISKFCEMRFEDGFQDPGEETPYGPWLQAPMSPWGTNHKSSFANLYFQHRCNSNPV</sequence>